<dbReference type="RefSeq" id="WP_208256746.1">
    <property type="nucleotide sequence ID" value="NZ_JAGEOJ010000007.1"/>
</dbReference>
<protein>
    <recommendedName>
        <fullName evidence="2">Legume lectin domain-containing protein</fullName>
    </recommendedName>
</protein>
<accession>A0A939PA39</accession>
<dbReference type="PROSITE" id="PS51318">
    <property type="entry name" value="TAT"/>
    <property type="match status" value="1"/>
</dbReference>
<evidence type="ECO:0000259" key="2">
    <source>
        <dbReference type="Pfam" id="PF00139"/>
    </source>
</evidence>
<dbReference type="AlphaFoldDB" id="A0A939PA39"/>
<organism evidence="3 4">
    <name type="scientific">Actinomadura barringtoniae</name>
    <dbReference type="NCBI Taxonomy" id="1427535"/>
    <lineage>
        <taxon>Bacteria</taxon>
        <taxon>Bacillati</taxon>
        <taxon>Actinomycetota</taxon>
        <taxon>Actinomycetes</taxon>
        <taxon>Streptosporangiales</taxon>
        <taxon>Thermomonosporaceae</taxon>
        <taxon>Actinomadura</taxon>
    </lineage>
</organism>
<feature type="region of interest" description="Disordered" evidence="1">
    <location>
        <begin position="528"/>
        <end position="576"/>
    </location>
</feature>
<sequence>MSPISIGARRRLNRAALTGAAAVLALSGLSAVSEQSAQALELLSESFKNGSTSPGTWIAPSPKGDHTPCLTAAATRPPDGSLAWCNAVRDGKGKADPEGEGAFQLTDNSNQDAGGVILNRPIKAGSGLHIQFDQFQYNTSTAKGADGLSFFLVDGKTAAPNIGDSGGSLGYHNLKGAFVGVGFDQYGNFSNPELWGAKDKGPGLKPNSVVIRGSQSSGYQYVRGVPAPAPLAVDHVTTRDKARRSVSVDVSTQNVMSVNVDFHDGKGRQKLIDKLNLDAIPGQAKLPDTVMLGFAASTGKSTNYHELQNFKVTTLDPDLNVKVAPAGPFKRGGTGEFDVTVANGPVAGPTTGPVSTTFTVPEGLTYRSASGDGWTCQASGQKVTCTRPGAGADVLRPGAAYPPVKVLVDVPTGAPQQVSAQAVVGTPLEHKPEDNTSPPVTVPIEGTATAPSPDLSVRTTPDGPFKAGGTGTSTTVVTNAPGAGPATGATTVKIPAPPGTTITASKGDGWTCTIAGDAKLATCTRPDKLEPGRSFPPITTTYSVPTGTAGQLEMSGSTVKTPGDSDPGNDTSPTATVQVEGGTQAEGADDIICRGGQFHVQIDPGLTFFNGTVRLTASGDLGLCQSEAHPKITGGTVRAEAVLQGKCPGPVGPGYARVTISWNDGTRSTITQSSFRADAVSWLFEGGRVAEGAFKGTTAHANGRTISNLIELGAGCGIGGLKEYRASIDELAIQ</sequence>
<dbReference type="Proteomes" id="UP000669179">
    <property type="component" value="Unassembled WGS sequence"/>
</dbReference>
<evidence type="ECO:0000313" key="4">
    <source>
        <dbReference type="Proteomes" id="UP000669179"/>
    </source>
</evidence>
<gene>
    <name evidence="3" type="ORF">J4573_17880</name>
</gene>
<dbReference type="InterPro" id="IPR013320">
    <property type="entry name" value="ConA-like_dom_sf"/>
</dbReference>
<dbReference type="PANTHER" id="PTHR32401">
    <property type="entry name" value="CONCANAVALIN A-LIKE LECTIN FAMILY PROTEIN"/>
    <property type="match status" value="1"/>
</dbReference>
<feature type="region of interest" description="Disordered" evidence="1">
    <location>
        <begin position="428"/>
        <end position="458"/>
    </location>
</feature>
<dbReference type="GO" id="GO:0030246">
    <property type="term" value="F:carbohydrate binding"/>
    <property type="evidence" value="ECO:0007669"/>
    <property type="project" value="InterPro"/>
</dbReference>
<evidence type="ECO:0000256" key="1">
    <source>
        <dbReference type="SAM" id="MobiDB-lite"/>
    </source>
</evidence>
<dbReference type="Pfam" id="PF00139">
    <property type="entry name" value="Lectin_legB"/>
    <property type="match status" value="1"/>
</dbReference>
<reference evidence="3" key="1">
    <citation type="submission" date="2021-03" db="EMBL/GenBank/DDBJ databases">
        <authorList>
            <person name="Kanchanasin P."/>
            <person name="Saeng-In P."/>
            <person name="Phongsopitanun W."/>
            <person name="Yuki M."/>
            <person name="Kudo T."/>
            <person name="Ohkuma M."/>
            <person name="Tanasupawat S."/>
        </authorList>
    </citation>
    <scope>NUCLEOTIDE SEQUENCE</scope>
    <source>
        <strain evidence="3">GKU 128</strain>
    </source>
</reference>
<keyword evidence="4" id="KW-1185">Reference proteome</keyword>
<dbReference type="InterPro" id="IPR006311">
    <property type="entry name" value="TAT_signal"/>
</dbReference>
<dbReference type="Gene3D" id="2.60.120.200">
    <property type="match status" value="1"/>
</dbReference>
<name>A0A939PA39_9ACTN</name>
<dbReference type="InterPro" id="IPR001220">
    <property type="entry name" value="Legume_lectin_dom"/>
</dbReference>
<dbReference type="SUPFAM" id="SSF49899">
    <property type="entry name" value="Concanavalin A-like lectins/glucanases"/>
    <property type="match status" value="1"/>
</dbReference>
<proteinExistence type="predicted"/>
<feature type="compositionally biased region" description="Polar residues" evidence="1">
    <location>
        <begin position="537"/>
        <end position="560"/>
    </location>
</feature>
<evidence type="ECO:0000313" key="3">
    <source>
        <dbReference type="EMBL" id="MBO2448977.1"/>
    </source>
</evidence>
<dbReference type="PANTHER" id="PTHR32401:SF48">
    <property type="entry name" value="LEGUME LECTIN DOMAIN-CONTAINING PROTEIN"/>
    <property type="match status" value="1"/>
</dbReference>
<dbReference type="EMBL" id="JAGEOJ010000007">
    <property type="protein sequence ID" value="MBO2448977.1"/>
    <property type="molecule type" value="Genomic_DNA"/>
</dbReference>
<feature type="domain" description="Legume lectin" evidence="2">
    <location>
        <begin position="93"/>
        <end position="311"/>
    </location>
</feature>
<dbReference type="InterPro" id="IPR050258">
    <property type="entry name" value="Leguminous_Lectin"/>
</dbReference>
<comment type="caution">
    <text evidence="3">The sequence shown here is derived from an EMBL/GenBank/DDBJ whole genome shotgun (WGS) entry which is preliminary data.</text>
</comment>